<dbReference type="PRINTS" id="PR00344">
    <property type="entry name" value="BCTRLSENSOR"/>
</dbReference>
<dbReference type="Pfam" id="PF00512">
    <property type="entry name" value="HisKA"/>
    <property type="match status" value="1"/>
</dbReference>
<dbReference type="SUPFAM" id="SSF55874">
    <property type="entry name" value="ATPase domain of HSP90 chaperone/DNA topoisomerase II/histidine kinase"/>
    <property type="match status" value="1"/>
</dbReference>
<dbReference type="InterPro" id="IPR003594">
    <property type="entry name" value="HATPase_dom"/>
</dbReference>
<evidence type="ECO:0000256" key="9">
    <source>
        <dbReference type="SAM" id="Phobius"/>
    </source>
</evidence>
<comment type="caution">
    <text evidence="12">The sequence shown here is derived from an EMBL/GenBank/DDBJ whole genome shotgun (WGS) entry which is preliminary data.</text>
</comment>
<keyword evidence="8" id="KW-0175">Coiled coil</keyword>
<keyword evidence="9" id="KW-0472">Membrane</keyword>
<dbReference type="EMBL" id="RZNH01000035">
    <property type="protein sequence ID" value="NOU61526.1"/>
    <property type="molecule type" value="Genomic_DNA"/>
</dbReference>
<evidence type="ECO:0000313" key="12">
    <source>
        <dbReference type="EMBL" id="NOU61526.1"/>
    </source>
</evidence>
<gene>
    <name evidence="12" type="ORF">ELS83_17120</name>
</gene>
<reference evidence="12 13" key="1">
    <citation type="submission" date="2018-12" db="EMBL/GenBank/DDBJ databases">
        <title>Marinifilum JC070 sp. nov., a marine bacterium isolated from Yongle Blue Hole in the South China Sea.</title>
        <authorList>
            <person name="Fu T."/>
        </authorList>
    </citation>
    <scope>NUCLEOTIDE SEQUENCE [LARGE SCALE GENOMIC DNA]</scope>
    <source>
        <strain evidence="12 13">JC070</strain>
    </source>
</reference>
<evidence type="ECO:0000256" key="6">
    <source>
        <dbReference type="ARBA" id="ARBA00023012"/>
    </source>
</evidence>
<proteinExistence type="predicted"/>
<feature type="signal peptide" evidence="10">
    <location>
        <begin position="1"/>
        <end position="21"/>
    </location>
</feature>
<evidence type="ECO:0000256" key="8">
    <source>
        <dbReference type="SAM" id="Coils"/>
    </source>
</evidence>
<evidence type="ECO:0000256" key="4">
    <source>
        <dbReference type="ARBA" id="ARBA00022679"/>
    </source>
</evidence>
<dbReference type="PROSITE" id="PS50109">
    <property type="entry name" value="HIS_KIN"/>
    <property type="match status" value="1"/>
</dbReference>
<keyword evidence="3" id="KW-0597">Phosphoprotein</keyword>
<dbReference type="SUPFAM" id="SSF48452">
    <property type="entry name" value="TPR-like"/>
    <property type="match status" value="2"/>
</dbReference>
<feature type="coiled-coil region" evidence="8">
    <location>
        <begin position="406"/>
        <end position="433"/>
    </location>
</feature>
<evidence type="ECO:0000256" key="2">
    <source>
        <dbReference type="ARBA" id="ARBA00012438"/>
    </source>
</evidence>
<dbReference type="SMART" id="SM00387">
    <property type="entry name" value="HATPase_c"/>
    <property type="match status" value="1"/>
</dbReference>
<protein>
    <recommendedName>
        <fullName evidence="2">histidine kinase</fullName>
        <ecNumber evidence="2">2.7.13.3</ecNumber>
    </recommendedName>
</protein>
<dbReference type="Proteomes" id="UP000732105">
    <property type="component" value="Unassembled WGS sequence"/>
</dbReference>
<evidence type="ECO:0000256" key="1">
    <source>
        <dbReference type="ARBA" id="ARBA00000085"/>
    </source>
</evidence>
<dbReference type="Pfam" id="PF13424">
    <property type="entry name" value="TPR_12"/>
    <property type="match status" value="2"/>
</dbReference>
<keyword evidence="4" id="KW-0808">Transferase</keyword>
<comment type="catalytic activity">
    <reaction evidence="1">
        <text>ATP + protein L-histidine = ADP + protein N-phospho-L-histidine.</text>
        <dbReference type="EC" id="2.7.13.3"/>
    </reaction>
</comment>
<evidence type="ECO:0000256" key="3">
    <source>
        <dbReference type="ARBA" id="ARBA00022553"/>
    </source>
</evidence>
<feature type="chain" id="PRO_5047229828" description="histidine kinase" evidence="10">
    <location>
        <begin position="22"/>
        <end position="715"/>
    </location>
</feature>
<keyword evidence="10" id="KW-0732">Signal</keyword>
<dbReference type="InterPro" id="IPR011990">
    <property type="entry name" value="TPR-like_helical_dom_sf"/>
</dbReference>
<evidence type="ECO:0000256" key="7">
    <source>
        <dbReference type="PROSITE-ProRule" id="PRU00339"/>
    </source>
</evidence>
<name>A0ABX1WZH1_9BACT</name>
<keyword evidence="7" id="KW-0802">TPR repeat</keyword>
<dbReference type="InterPro" id="IPR003661">
    <property type="entry name" value="HisK_dim/P_dom"/>
</dbReference>
<evidence type="ECO:0000256" key="10">
    <source>
        <dbReference type="SAM" id="SignalP"/>
    </source>
</evidence>
<evidence type="ECO:0000259" key="11">
    <source>
        <dbReference type="PROSITE" id="PS50109"/>
    </source>
</evidence>
<dbReference type="InterPro" id="IPR019734">
    <property type="entry name" value="TPR_rpt"/>
</dbReference>
<feature type="domain" description="Histidine kinase" evidence="11">
    <location>
        <begin position="497"/>
        <end position="715"/>
    </location>
</feature>
<dbReference type="SMART" id="SM00028">
    <property type="entry name" value="TPR"/>
    <property type="match status" value="6"/>
</dbReference>
<dbReference type="Gene3D" id="1.25.40.10">
    <property type="entry name" value="Tetratricopeptide repeat domain"/>
    <property type="match status" value="2"/>
</dbReference>
<feature type="transmembrane region" description="Helical" evidence="9">
    <location>
        <begin position="438"/>
        <end position="460"/>
    </location>
</feature>
<dbReference type="InterPro" id="IPR036890">
    <property type="entry name" value="HATPase_C_sf"/>
</dbReference>
<dbReference type="PROSITE" id="PS50005">
    <property type="entry name" value="TPR"/>
    <property type="match status" value="3"/>
</dbReference>
<feature type="repeat" description="TPR" evidence="7">
    <location>
        <begin position="160"/>
        <end position="193"/>
    </location>
</feature>
<keyword evidence="5" id="KW-0418">Kinase</keyword>
<sequence length="715" mass="82270">MQFPLKLVFLFCCLIPYYTFAQSEIDQLKKQLTTASENEKTDVLIDIATAYNTVNLDSSFFYAKQSYELAKIQNNKISLINSNQTIANSYRALGEFENAYKHLLEAEELALEKQDSTILALLYYRFGTYFTDVSKYDNAIEYFNKSIKYCQDIDNPRIIASCLNGLGIIYWERGDLEIALNQYLEAYKIAEDLNNKSLQKTLMLNMALIYSDEKQNEKAFNTYDKILLLAIEDNDKSSQAVIYNNMAALYQTDNKLGKALEYFKKALTIYTEIGDEPGIALAMNNIGENYFKTGNISEAIFYLDNSLVINRRLKLETEIIYNLEALAKVYLFSGKLQKVEGLIDEGIEICRRLKIKTMERSFLQLKSEYYYSSGNYKKAYKTYESYNHLKDSLINVVRSDKIAHLQTQFETEKKEKENEILRVKNEFTQEKLDKERAFTNYLIVFFIITMALLILVYFLYKSKAKINLRIKKINGMLEEYNQKLKITNATKDRFFSIIAHDLRSPFNSILGFSELIKDEVKEGKDLELIEEYNANINESSHNLFTLLENLLQWAKSQRGELEFNPVQFDLYQLVQSTLIIFKLKAADKSIKLSTDIKSGTKAYGDINMVSTILRNLISNALKFTESNGKIVISADIQEEFVFLKVKDSGIGISKENQEKLFKLDCNYTTVGTEDETGSGLGLILCKEFAEKNGGDIWVESEENKGSEFILSLKTA</sequence>
<organism evidence="12 13">
    <name type="scientific">Marinifilum caeruleilacunae</name>
    <dbReference type="NCBI Taxonomy" id="2499076"/>
    <lineage>
        <taxon>Bacteria</taxon>
        <taxon>Pseudomonadati</taxon>
        <taxon>Bacteroidota</taxon>
        <taxon>Bacteroidia</taxon>
        <taxon>Marinilabiliales</taxon>
        <taxon>Marinifilaceae</taxon>
    </lineage>
</organism>
<dbReference type="SUPFAM" id="SSF47384">
    <property type="entry name" value="Homodimeric domain of signal transducing histidine kinase"/>
    <property type="match status" value="1"/>
</dbReference>
<dbReference type="InterPro" id="IPR004358">
    <property type="entry name" value="Sig_transdc_His_kin-like_C"/>
</dbReference>
<keyword evidence="6" id="KW-0902">Two-component regulatory system</keyword>
<feature type="repeat" description="TPR" evidence="7">
    <location>
        <begin position="120"/>
        <end position="153"/>
    </location>
</feature>
<dbReference type="Pfam" id="PF02518">
    <property type="entry name" value="HATPase_c"/>
    <property type="match status" value="1"/>
</dbReference>
<dbReference type="PANTHER" id="PTHR43711">
    <property type="entry name" value="TWO-COMPONENT HISTIDINE KINASE"/>
    <property type="match status" value="1"/>
</dbReference>
<keyword evidence="13" id="KW-1185">Reference proteome</keyword>
<dbReference type="InterPro" id="IPR005467">
    <property type="entry name" value="His_kinase_dom"/>
</dbReference>
<accession>A0ABX1WZH1</accession>
<dbReference type="InterPro" id="IPR036097">
    <property type="entry name" value="HisK_dim/P_sf"/>
</dbReference>
<dbReference type="RefSeq" id="WP_171596783.1">
    <property type="nucleotide sequence ID" value="NZ_RZNH01000035.1"/>
</dbReference>
<dbReference type="Gene3D" id="3.30.565.10">
    <property type="entry name" value="Histidine kinase-like ATPase, C-terminal domain"/>
    <property type="match status" value="1"/>
</dbReference>
<feature type="repeat" description="TPR" evidence="7">
    <location>
        <begin position="240"/>
        <end position="273"/>
    </location>
</feature>
<dbReference type="SMART" id="SM00388">
    <property type="entry name" value="HisKA"/>
    <property type="match status" value="1"/>
</dbReference>
<dbReference type="CDD" id="cd00075">
    <property type="entry name" value="HATPase"/>
    <property type="match status" value="1"/>
</dbReference>
<dbReference type="InterPro" id="IPR050736">
    <property type="entry name" value="Sensor_HK_Regulatory"/>
</dbReference>
<dbReference type="Gene3D" id="1.10.287.130">
    <property type="match status" value="1"/>
</dbReference>
<keyword evidence="9" id="KW-1133">Transmembrane helix</keyword>
<dbReference type="CDD" id="cd00082">
    <property type="entry name" value="HisKA"/>
    <property type="match status" value="1"/>
</dbReference>
<dbReference type="EC" id="2.7.13.3" evidence="2"/>
<dbReference type="PANTHER" id="PTHR43711:SF31">
    <property type="entry name" value="HISTIDINE KINASE"/>
    <property type="match status" value="1"/>
</dbReference>
<evidence type="ECO:0000313" key="13">
    <source>
        <dbReference type="Proteomes" id="UP000732105"/>
    </source>
</evidence>
<evidence type="ECO:0000256" key="5">
    <source>
        <dbReference type="ARBA" id="ARBA00022777"/>
    </source>
</evidence>
<keyword evidence="9" id="KW-0812">Transmembrane</keyword>